<proteinExistence type="predicted"/>
<reference evidence="1" key="1">
    <citation type="submission" date="2014-11" db="EMBL/GenBank/DDBJ databases">
        <authorList>
            <person name="Amaro Gonzalez C."/>
        </authorList>
    </citation>
    <scope>NUCLEOTIDE SEQUENCE</scope>
</reference>
<dbReference type="EMBL" id="GBXM01107064">
    <property type="protein sequence ID" value="JAH01513.1"/>
    <property type="molecule type" value="Transcribed_RNA"/>
</dbReference>
<reference evidence="1" key="2">
    <citation type="journal article" date="2015" name="Fish Shellfish Immunol.">
        <title>Early steps in the European eel (Anguilla anguilla)-Vibrio vulnificus interaction in the gills: Role of the RtxA13 toxin.</title>
        <authorList>
            <person name="Callol A."/>
            <person name="Pajuelo D."/>
            <person name="Ebbesson L."/>
            <person name="Teles M."/>
            <person name="MacKenzie S."/>
            <person name="Amaro C."/>
        </authorList>
    </citation>
    <scope>NUCLEOTIDE SEQUENCE</scope>
</reference>
<dbReference type="AlphaFoldDB" id="A0A0E9PCE6"/>
<protein>
    <submittedName>
        <fullName evidence="1">Uncharacterized protein</fullName>
    </submittedName>
</protein>
<name>A0A0E9PCE6_ANGAN</name>
<organism evidence="1">
    <name type="scientific">Anguilla anguilla</name>
    <name type="common">European freshwater eel</name>
    <name type="synonym">Muraena anguilla</name>
    <dbReference type="NCBI Taxonomy" id="7936"/>
    <lineage>
        <taxon>Eukaryota</taxon>
        <taxon>Metazoa</taxon>
        <taxon>Chordata</taxon>
        <taxon>Craniata</taxon>
        <taxon>Vertebrata</taxon>
        <taxon>Euteleostomi</taxon>
        <taxon>Actinopterygii</taxon>
        <taxon>Neopterygii</taxon>
        <taxon>Teleostei</taxon>
        <taxon>Anguilliformes</taxon>
        <taxon>Anguillidae</taxon>
        <taxon>Anguilla</taxon>
    </lineage>
</organism>
<evidence type="ECO:0000313" key="1">
    <source>
        <dbReference type="EMBL" id="JAH01513.1"/>
    </source>
</evidence>
<sequence length="45" mass="5082">MSEPVPEAAIHAQAMTLPPQYFTDEECFGSWAFPPFPTLSTLRRL</sequence>
<accession>A0A0E9PCE6</accession>